<dbReference type="InterPro" id="IPR002931">
    <property type="entry name" value="Transglutaminase-like"/>
</dbReference>
<evidence type="ECO:0000259" key="1">
    <source>
        <dbReference type="SMART" id="SM00460"/>
    </source>
</evidence>
<dbReference type="PANTHER" id="PTHR33490">
    <property type="entry name" value="BLR5614 PROTEIN-RELATED"/>
    <property type="match status" value="1"/>
</dbReference>
<reference evidence="2 3" key="1">
    <citation type="submission" date="2024-09" db="EMBL/GenBank/DDBJ databases">
        <authorList>
            <person name="Sun Q."/>
            <person name="Mori K."/>
        </authorList>
    </citation>
    <scope>NUCLEOTIDE SEQUENCE [LARGE SCALE GENOMIC DNA]</scope>
    <source>
        <strain evidence="2 3">JCM 4362</strain>
    </source>
</reference>
<protein>
    <submittedName>
        <fullName evidence="2">Transglutaminase-like domain-containing protein</fullName>
    </submittedName>
</protein>
<evidence type="ECO:0000313" key="2">
    <source>
        <dbReference type="EMBL" id="MFB9524909.1"/>
    </source>
</evidence>
<comment type="caution">
    <text evidence="2">The sequence shown here is derived from an EMBL/GenBank/DDBJ whole genome shotgun (WGS) entry which is preliminary data.</text>
</comment>
<dbReference type="PANTHER" id="PTHR33490:SF3">
    <property type="entry name" value="CONSERVED INTEGRAL MEMBRANE PROTEIN"/>
    <property type="match status" value="1"/>
</dbReference>
<dbReference type="RefSeq" id="WP_345219935.1">
    <property type="nucleotide sequence ID" value="NZ_BAAAXE010000003.1"/>
</dbReference>
<dbReference type="InterPro" id="IPR038765">
    <property type="entry name" value="Papain-like_cys_pep_sf"/>
</dbReference>
<feature type="domain" description="Transglutaminase-like" evidence="1">
    <location>
        <begin position="79"/>
        <end position="151"/>
    </location>
</feature>
<sequence>MNPPPEPVAPAAPAAAALAATEFIDHESAEVRAFVRDAVPAAATPAEQAVALYYAVRDGIRYEVYGADLSREGLRASRVVTGGSGMCMHKSVLYAAGLRSLGIPARLVLTDVRNHLASDRLKQLLGGDVFHQHALTSIHLEGRWVKATPVFNRTLCRLYRMTPLEFDGTADSHLHPFDEQGRRQMEFLRVHGEYDDLPYDWIIADLRARHPGLFPDDSPRFAGGSLVRDAHETTRRQARGTAATA</sequence>
<dbReference type="EMBL" id="JBHMCR010000027">
    <property type="protein sequence ID" value="MFB9524909.1"/>
    <property type="molecule type" value="Genomic_DNA"/>
</dbReference>
<accession>A0ABV5PPB0</accession>
<dbReference type="SUPFAM" id="SSF54001">
    <property type="entry name" value="Cysteine proteinases"/>
    <property type="match status" value="1"/>
</dbReference>
<organism evidence="2 3">
    <name type="scientific">Streptomyces cremeus</name>
    <dbReference type="NCBI Taxonomy" id="66881"/>
    <lineage>
        <taxon>Bacteria</taxon>
        <taxon>Bacillati</taxon>
        <taxon>Actinomycetota</taxon>
        <taxon>Actinomycetes</taxon>
        <taxon>Kitasatosporales</taxon>
        <taxon>Streptomycetaceae</taxon>
        <taxon>Streptomyces</taxon>
    </lineage>
</organism>
<dbReference type="Gene3D" id="3.10.620.30">
    <property type="match status" value="1"/>
</dbReference>
<proteinExistence type="predicted"/>
<dbReference type="SMART" id="SM00460">
    <property type="entry name" value="TGc"/>
    <property type="match status" value="1"/>
</dbReference>
<evidence type="ECO:0000313" key="3">
    <source>
        <dbReference type="Proteomes" id="UP001589718"/>
    </source>
</evidence>
<dbReference type="Pfam" id="PF01841">
    <property type="entry name" value="Transglut_core"/>
    <property type="match status" value="1"/>
</dbReference>
<dbReference type="Proteomes" id="UP001589718">
    <property type="component" value="Unassembled WGS sequence"/>
</dbReference>
<name>A0ABV5PPB0_STRCM</name>
<gene>
    <name evidence="2" type="ORF">ACFFTU_33750</name>
</gene>
<keyword evidence="3" id="KW-1185">Reference proteome</keyword>